<dbReference type="Proteomes" id="UP000199651">
    <property type="component" value="Unassembled WGS sequence"/>
</dbReference>
<feature type="compositionally biased region" description="Polar residues" evidence="1">
    <location>
        <begin position="90"/>
        <end position="104"/>
    </location>
</feature>
<gene>
    <name evidence="2" type="ORF">SAMN05192558_105391</name>
</gene>
<dbReference type="Gene3D" id="3.30.70.3090">
    <property type="entry name" value="ORF SCO4226, nickel-binding ferredoxin-like monomer"/>
    <property type="match status" value="1"/>
</dbReference>
<evidence type="ECO:0000313" key="2">
    <source>
        <dbReference type="EMBL" id="SDO93477.1"/>
    </source>
</evidence>
<dbReference type="InterPro" id="IPR025336">
    <property type="entry name" value="SCO4226-like"/>
</dbReference>
<protein>
    <recommendedName>
        <fullName evidence="4">DUF4242 domain-containing protein</fullName>
    </recommendedName>
</protein>
<feature type="region of interest" description="Disordered" evidence="1">
    <location>
        <begin position="85"/>
        <end position="104"/>
    </location>
</feature>
<name>A0A1H0NL48_9PSEU</name>
<sequence>MPRYLVERSLIDGLDEFLAGKNEEATVEADGDVGAVWLHSYVTDDGRRAFCVYAAASPEAVRKSARRAGVPAEVIHRITVLDPHAFPRQRQPNVSDSATTRRPS</sequence>
<proteinExistence type="predicted"/>
<evidence type="ECO:0008006" key="4">
    <source>
        <dbReference type="Google" id="ProtNLM"/>
    </source>
</evidence>
<reference evidence="3" key="1">
    <citation type="submission" date="2016-10" db="EMBL/GenBank/DDBJ databases">
        <authorList>
            <person name="Varghese N."/>
            <person name="Submissions S."/>
        </authorList>
    </citation>
    <scope>NUCLEOTIDE SEQUENCE [LARGE SCALE GENOMIC DNA]</scope>
    <source>
        <strain evidence="3">IBRC-M 10655</strain>
    </source>
</reference>
<dbReference type="STRING" id="504798.SAMN05421871_102441"/>
<dbReference type="EMBL" id="FNJB01000005">
    <property type="protein sequence ID" value="SDO93477.1"/>
    <property type="molecule type" value="Genomic_DNA"/>
</dbReference>
<accession>A0A1H0NL48</accession>
<evidence type="ECO:0000313" key="3">
    <source>
        <dbReference type="Proteomes" id="UP000199651"/>
    </source>
</evidence>
<dbReference type="InterPro" id="IPR042557">
    <property type="entry name" value="SCO4226"/>
</dbReference>
<evidence type="ECO:0000256" key="1">
    <source>
        <dbReference type="SAM" id="MobiDB-lite"/>
    </source>
</evidence>
<dbReference type="AlphaFoldDB" id="A0A1H0NL48"/>
<dbReference type="RefSeq" id="WP_091375302.1">
    <property type="nucleotide sequence ID" value="NZ_FNDV01000002.1"/>
</dbReference>
<organism evidence="2 3">
    <name type="scientific">Actinokineospora alba</name>
    <dbReference type="NCBI Taxonomy" id="504798"/>
    <lineage>
        <taxon>Bacteria</taxon>
        <taxon>Bacillati</taxon>
        <taxon>Actinomycetota</taxon>
        <taxon>Actinomycetes</taxon>
        <taxon>Pseudonocardiales</taxon>
        <taxon>Pseudonocardiaceae</taxon>
        <taxon>Actinokineospora</taxon>
    </lineage>
</organism>
<keyword evidence="3" id="KW-1185">Reference proteome</keyword>
<dbReference type="Pfam" id="PF14026">
    <property type="entry name" value="SCO4226-like"/>
    <property type="match status" value="1"/>
</dbReference>
<dbReference type="OrthoDB" id="9800027at2"/>